<name>A0A1I4J6U4_9FIRM</name>
<dbReference type="AlphaFoldDB" id="A0A1I4J6U4"/>
<dbReference type="GO" id="GO:0005886">
    <property type="term" value="C:plasma membrane"/>
    <property type="evidence" value="ECO:0007669"/>
    <property type="project" value="UniProtKB-SubCell"/>
</dbReference>
<keyword evidence="5 7" id="KW-0472">Membrane</keyword>
<keyword evidence="3" id="KW-0997">Cell inner membrane</keyword>
<sequence length="310" mass="35693">MSNAWQYYLLKILSSFICLLPYKGVLWLGKILGKLYYRIAARQRRRALLQIQESLGISLETAEKHIDSLFMKLGQTFVEMLYMPALTLERLHQYITIENRHFLTEAVEQGRGVVLLTAHVGNWEWLGASLAMDGFPLAAVIKRQPNDQHTRILNEYREMAGIEIFARGTTELVSAARALKKGKILGFLADQDAGTTGLFIEFLGKMSSTPTGPTVFAKKFKAPVVPVFMVRKPEGGHRIIIHKPFYYEDTGNEEEDNYKITVKMTNIIENTIREYPDEWLWFQRRWNTAYSETDVEYKQNMSSERIGKQA</sequence>
<evidence type="ECO:0000256" key="7">
    <source>
        <dbReference type="SAM" id="Phobius"/>
    </source>
</evidence>
<dbReference type="PANTHER" id="PTHR30606">
    <property type="entry name" value="LIPID A BIOSYNTHESIS LAUROYL ACYLTRANSFERASE"/>
    <property type="match status" value="1"/>
</dbReference>
<dbReference type="InterPro" id="IPR004960">
    <property type="entry name" value="LipA_acyltrans"/>
</dbReference>
<keyword evidence="9" id="KW-1185">Reference proteome</keyword>
<dbReference type="OrthoDB" id="9801955at2"/>
<accession>A0A1I4J6U4</accession>
<dbReference type="RefSeq" id="WP_090934657.1">
    <property type="nucleotide sequence ID" value="NZ_FOTS01000011.1"/>
</dbReference>
<dbReference type="CDD" id="cd07984">
    <property type="entry name" value="LPLAT_LABLAT-like"/>
    <property type="match status" value="1"/>
</dbReference>
<keyword evidence="4 8" id="KW-0808">Transferase</keyword>
<comment type="subcellular location">
    <subcellularLocation>
        <location evidence="1">Cell inner membrane</location>
    </subcellularLocation>
</comment>
<dbReference type="PIRSF" id="PIRSF026649">
    <property type="entry name" value="MsbB"/>
    <property type="match status" value="1"/>
</dbReference>
<evidence type="ECO:0000256" key="6">
    <source>
        <dbReference type="ARBA" id="ARBA00023315"/>
    </source>
</evidence>
<evidence type="ECO:0000256" key="1">
    <source>
        <dbReference type="ARBA" id="ARBA00004533"/>
    </source>
</evidence>
<reference evidence="9" key="1">
    <citation type="submission" date="2016-10" db="EMBL/GenBank/DDBJ databases">
        <authorList>
            <person name="Varghese N."/>
            <person name="Submissions S."/>
        </authorList>
    </citation>
    <scope>NUCLEOTIDE SEQUENCE [LARGE SCALE GENOMIC DNA]</scope>
    <source>
        <strain evidence="9">DSM 13327</strain>
    </source>
</reference>
<evidence type="ECO:0000313" key="9">
    <source>
        <dbReference type="Proteomes" id="UP000199520"/>
    </source>
</evidence>
<evidence type="ECO:0000256" key="5">
    <source>
        <dbReference type="ARBA" id="ARBA00023136"/>
    </source>
</evidence>
<evidence type="ECO:0000256" key="3">
    <source>
        <dbReference type="ARBA" id="ARBA00022519"/>
    </source>
</evidence>
<dbReference type="GO" id="GO:0009247">
    <property type="term" value="P:glycolipid biosynthetic process"/>
    <property type="evidence" value="ECO:0007669"/>
    <property type="project" value="UniProtKB-ARBA"/>
</dbReference>
<keyword evidence="2" id="KW-1003">Cell membrane</keyword>
<dbReference type="EMBL" id="FOTS01000011">
    <property type="protein sequence ID" value="SFL61806.1"/>
    <property type="molecule type" value="Genomic_DNA"/>
</dbReference>
<keyword evidence="7" id="KW-1133">Transmembrane helix</keyword>
<proteinExistence type="predicted"/>
<dbReference type="STRING" id="1123291.SAMN04490355_101112"/>
<organism evidence="8 9">
    <name type="scientific">Pelosinus propionicus DSM 13327</name>
    <dbReference type="NCBI Taxonomy" id="1123291"/>
    <lineage>
        <taxon>Bacteria</taxon>
        <taxon>Bacillati</taxon>
        <taxon>Bacillota</taxon>
        <taxon>Negativicutes</taxon>
        <taxon>Selenomonadales</taxon>
        <taxon>Sporomusaceae</taxon>
        <taxon>Pelosinus</taxon>
    </lineage>
</organism>
<evidence type="ECO:0000313" key="8">
    <source>
        <dbReference type="EMBL" id="SFL61806.1"/>
    </source>
</evidence>
<protein>
    <submittedName>
        <fullName evidence="8">KDO2-lipid IV(A) lauroyltransferase</fullName>
    </submittedName>
</protein>
<dbReference type="PANTHER" id="PTHR30606:SF10">
    <property type="entry name" value="PHOSPHATIDYLINOSITOL MANNOSIDE ACYLTRANSFERASE"/>
    <property type="match status" value="1"/>
</dbReference>
<dbReference type="Pfam" id="PF03279">
    <property type="entry name" value="Lip_A_acyltrans"/>
    <property type="match status" value="1"/>
</dbReference>
<evidence type="ECO:0000256" key="4">
    <source>
        <dbReference type="ARBA" id="ARBA00022679"/>
    </source>
</evidence>
<dbReference type="GO" id="GO:0016746">
    <property type="term" value="F:acyltransferase activity"/>
    <property type="evidence" value="ECO:0007669"/>
    <property type="project" value="UniProtKB-KW"/>
</dbReference>
<keyword evidence="7" id="KW-0812">Transmembrane</keyword>
<keyword evidence="6" id="KW-0012">Acyltransferase</keyword>
<feature type="transmembrane region" description="Helical" evidence="7">
    <location>
        <begin position="12"/>
        <end position="37"/>
    </location>
</feature>
<gene>
    <name evidence="8" type="ORF">SAMN04490355_101112</name>
</gene>
<evidence type="ECO:0000256" key="2">
    <source>
        <dbReference type="ARBA" id="ARBA00022475"/>
    </source>
</evidence>
<dbReference type="Proteomes" id="UP000199520">
    <property type="component" value="Unassembled WGS sequence"/>
</dbReference>